<proteinExistence type="predicted"/>
<gene>
    <name evidence="1" type="ORF">F4821DRAFT_250822</name>
</gene>
<comment type="caution">
    <text evidence="1">The sequence shown here is derived from an EMBL/GenBank/DDBJ whole genome shotgun (WGS) entry which is preliminary data.</text>
</comment>
<dbReference type="Proteomes" id="UP001497680">
    <property type="component" value="Unassembled WGS sequence"/>
</dbReference>
<protein>
    <submittedName>
        <fullName evidence="1">Alcohol dehydrogenase GroES domain-containing protein</fullName>
    </submittedName>
</protein>
<keyword evidence="2" id="KW-1185">Reference proteome</keyword>
<sequence length="431" mass="46225">MQKVNDRVSCCLSRRPNFCRSLASTILERRRTPRLLSFSQVTSRQPPATNMALHTDNFITSKPYTGLQFHSASAPPRLAKLDMPAPTAGTVVVRPLYAIVVQYANQIFANGNPRGYKYPLPFVPGGTCVARVEAVPPDAARLTPGQLVFVEMTVRARDDADTKVLRGFSEGATAGTRRLLAADSPWRNGVWATLATAPLEGVHALDEEVLVSQLGYRIEELGALSQLVVPYGGLADIGVKAGETVLIAPATGTFGSGAVHIAAAMGARVIAMGRNDEALAKLSQISDRVSTVKISGDVEEDTKVLARFGPLDVFFDISPASAKNSSHFQAGIASLRTGGRVSLMGGLRGGVELPYSQITHKGLTIKGTFMNTAQQARDLIKLIERDILKIGSRSGMEARGKYRLEEWEEAFSAAAEKSGPGNAVYFTPNVE</sequence>
<reference evidence="1 2" key="1">
    <citation type="journal article" date="2022" name="New Phytol.">
        <title>Ecological generalism drives hyperdiversity of secondary metabolite gene clusters in xylarialean endophytes.</title>
        <authorList>
            <person name="Franco M.E.E."/>
            <person name="Wisecaver J.H."/>
            <person name="Arnold A.E."/>
            <person name="Ju Y.M."/>
            <person name="Slot J.C."/>
            <person name="Ahrendt S."/>
            <person name="Moore L.P."/>
            <person name="Eastman K.E."/>
            <person name="Scott K."/>
            <person name="Konkel Z."/>
            <person name="Mondo S.J."/>
            <person name="Kuo A."/>
            <person name="Hayes R.D."/>
            <person name="Haridas S."/>
            <person name="Andreopoulos B."/>
            <person name="Riley R."/>
            <person name="LaButti K."/>
            <person name="Pangilinan J."/>
            <person name="Lipzen A."/>
            <person name="Amirebrahimi M."/>
            <person name="Yan J."/>
            <person name="Adam C."/>
            <person name="Keymanesh K."/>
            <person name="Ng V."/>
            <person name="Louie K."/>
            <person name="Northen T."/>
            <person name="Drula E."/>
            <person name="Henrissat B."/>
            <person name="Hsieh H.M."/>
            <person name="Youens-Clark K."/>
            <person name="Lutzoni F."/>
            <person name="Miadlikowska J."/>
            <person name="Eastwood D.C."/>
            <person name="Hamelin R.C."/>
            <person name="Grigoriev I.V."/>
            <person name="U'Ren J.M."/>
        </authorList>
    </citation>
    <scope>NUCLEOTIDE SEQUENCE [LARGE SCALE GENOMIC DNA]</scope>
    <source>
        <strain evidence="1 2">ER1909</strain>
    </source>
</reference>
<accession>A0ACC0CJX1</accession>
<organism evidence="1 2">
    <name type="scientific">Hypoxylon rubiginosum</name>
    <dbReference type="NCBI Taxonomy" id="110542"/>
    <lineage>
        <taxon>Eukaryota</taxon>
        <taxon>Fungi</taxon>
        <taxon>Dikarya</taxon>
        <taxon>Ascomycota</taxon>
        <taxon>Pezizomycotina</taxon>
        <taxon>Sordariomycetes</taxon>
        <taxon>Xylariomycetidae</taxon>
        <taxon>Xylariales</taxon>
        <taxon>Hypoxylaceae</taxon>
        <taxon>Hypoxylon</taxon>
    </lineage>
</organism>
<dbReference type="EMBL" id="MU394424">
    <property type="protein sequence ID" value="KAI6080747.1"/>
    <property type="molecule type" value="Genomic_DNA"/>
</dbReference>
<evidence type="ECO:0000313" key="2">
    <source>
        <dbReference type="Proteomes" id="UP001497680"/>
    </source>
</evidence>
<name>A0ACC0CJX1_9PEZI</name>
<evidence type="ECO:0000313" key="1">
    <source>
        <dbReference type="EMBL" id="KAI6080747.1"/>
    </source>
</evidence>